<dbReference type="GeneID" id="54415813"/>
<accession>A0A6G1G3X1</accession>
<sequence>MQSQHFCLIFLLCAWRSLAGHASWEQPVDNSTMLHHDKRYFTVGIPGQGTANSIGENSQPWPNAKIRYCFADDEAETELNDHVISGMQLWYEHGLNENVFKMVKIGRTECMGDRANHLVVSYNGQGHLGSSVGKIVANPPDQPGPSMMLSTLDSVGMLDVRANVAHEIGHAWGLLHEHQRPNLWSAFNYFTGSSQYYDAFLFTCQNMRDYQAKLAEHGQGVMDNACKLRSAAEAIDFSAKEYLPILARGVFREPDFITSPDAVDWDSLMLYASGCGGAGVASPGNDQRAPVLQRRDGTALSPIVLKTQPSVMDVAALSALYAEAERSMSDMTLLMDPKHPKNSRFRDLFKSSSGRCL</sequence>
<dbReference type="InterPro" id="IPR024079">
    <property type="entry name" value="MetalloPept_cat_dom_sf"/>
</dbReference>
<evidence type="ECO:0000313" key="2">
    <source>
        <dbReference type="EMBL" id="KAF1812795.1"/>
    </source>
</evidence>
<evidence type="ECO:0000313" key="4">
    <source>
        <dbReference type="RefSeq" id="XP_033534426.1"/>
    </source>
</evidence>
<dbReference type="AlphaFoldDB" id="A0A6G1G3X1"/>
<evidence type="ECO:0000256" key="1">
    <source>
        <dbReference type="SAM" id="SignalP"/>
    </source>
</evidence>
<protein>
    <recommendedName>
        <fullName evidence="5">Metalloendopeptidase</fullName>
    </recommendedName>
</protein>
<dbReference type="GO" id="GO:0008237">
    <property type="term" value="F:metallopeptidase activity"/>
    <property type="evidence" value="ECO:0007669"/>
    <property type="project" value="InterPro"/>
</dbReference>
<evidence type="ECO:0000313" key="3">
    <source>
        <dbReference type="Proteomes" id="UP000504638"/>
    </source>
</evidence>
<evidence type="ECO:0008006" key="5">
    <source>
        <dbReference type="Google" id="ProtNLM"/>
    </source>
</evidence>
<reference evidence="4" key="2">
    <citation type="submission" date="2020-04" db="EMBL/GenBank/DDBJ databases">
        <authorList>
            <consortium name="NCBI Genome Project"/>
        </authorList>
    </citation>
    <scope>NUCLEOTIDE SEQUENCE</scope>
    <source>
        <strain evidence="4">CBS 781.70</strain>
    </source>
</reference>
<dbReference type="OrthoDB" id="3945641at2759"/>
<dbReference type="Proteomes" id="UP000504638">
    <property type="component" value="Unplaced"/>
</dbReference>
<feature type="chain" id="PRO_5044631805" description="Metalloendopeptidase" evidence="1">
    <location>
        <begin position="20"/>
        <end position="357"/>
    </location>
</feature>
<keyword evidence="3" id="KW-1185">Reference proteome</keyword>
<reference evidence="2 4" key="1">
    <citation type="submission" date="2020-01" db="EMBL/GenBank/DDBJ databases">
        <authorList>
            <consortium name="DOE Joint Genome Institute"/>
            <person name="Haridas S."/>
            <person name="Albert R."/>
            <person name="Binder M."/>
            <person name="Bloem J."/>
            <person name="Labutti K."/>
            <person name="Salamov A."/>
            <person name="Andreopoulos B."/>
            <person name="Baker S.E."/>
            <person name="Barry K."/>
            <person name="Bills G."/>
            <person name="Bluhm B.H."/>
            <person name="Cannon C."/>
            <person name="Castanera R."/>
            <person name="Culley D.E."/>
            <person name="Daum C."/>
            <person name="Ezra D."/>
            <person name="Gonzalez J.B."/>
            <person name="Henrissat B."/>
            <person name="Kuo A."/>
            <person name="Liang C."/>
            <person name="Lipzen A."/>
            <person name="Lutzoni F."/>
            <person name="Magnuson J."/>
            <person name="Mondo S."/>
            <person name="Nolan M."/>
            <person name="Ohm R."/>
            <person name="Pangilinan J."/>
            <person name="Park H.-J."/>
            <person name="Ramirez L."/>
            <person name="Alfaro M."/>
            <person name="Sun H."/>
            <person name="Tritt A."/>
            <person name="Yoshinaga Y."/>
            <person name="Zwiers L.-H."/>
            <person name="Turgeon B.G."/>
            <person name="Goodwin S.B."/>
            <person name="Spatafora J.W."/>
            <person name="Crous P.W."/>
            <person name="Grigoriev I.V."/>
        </authorList>
    </citation>
    <scope>NUCLEOTIDE SEQUENCE</scope>
    <source>
        <strain evidence="2 4">CBS 781.70</strain>
    </source>
</reference>
<name>A0A6G1G3X1_9PEZI</name>
<dbReference type="RefSeq" id="XP_033534426.1">
    <property type="nucleotide sequence ID" value="XM_033675243.1"/>
</dbReference>
<dbReference type="SUPFAM" id="SSF55486">
    <property type="entry name" value="Metalloproteases ('zincins'), catalytic domain"/>
    <property type="match status" value="1"/>
</dbReference>
<gene>
    <name evidence="2 4" type="ORF">P152DRAFT_326307</name>
</gene>
<dbReference type="Gene3D" id="3.40.390.10">
    <property type="entry name" value="Collagenase (Catalytic Domain)"/>
    <property type="match status" value="1"/>
</dbReference>
<organism evidence="2">
    <name type="scientific">Eremomyces bilateralis CBS 781.70</name>
    <dbReference type="NCBI Taxonomy" id="1392243"/>
    <lineage>
        <taxon>Eukaryota</taxon>
        <taxon>Fungi</taxon>
        <taxon>Dikarya</taxon>
        <taxon>Ascomycota</taxon>
        <taxon>Pezizomycotina</taxon>
        <taxon>Dothideomycetes</taxon>
        <taxon>Dothideomycetes incertae sedis</taxon>
        <taxon>Eremomycetales</taxon>
        <taxon>Eremomycetaceae</taxon>
        <taxon>Eremomyces</taxon>
    </lineage>
</organism>
<proteinExistence type="predicted"/>
<dbReference type="EMBL" id="ML975156">
    <property type="protein sequence ID" value="KAF1812795.1"/>
    <property type="molecule type" value="Genomic_DNA"/>
</dbReference>
<feature type="signal peptide" evidence="1">
    <location>
        <begin position="1"/>
        <end position="19"/>
    </location>
</feature>
<reference evidence="4" key="3">
    <citation type="submission" date="2025-04" db="UniProtKB">
        <authorList>
            <consortium name="RefSeq"/>
        </authorList>
    </citation>
    <scope>IDENTIFICATION</scope>
    <source>
        <strain evidence="4">CBS 781.70</strain>
    </source>
</reference>
<keyword evidence="1" id="KW-0732">Signal</keyword>